<evidence type="ECO:0000313" key="1">
    <source>
        <dbReference type="EMBL" id="GBH33975.1"/>
    </source>
</evidence>
<dbReference type="RefSeq" id="WP_109876626.1">
    <property type="nucleotide sequence ID" value="NZ_AP026695.1"/>
</dbReference>
<proteinExistence type="predicted"/>
<gene>
    <name evidence="1" type="ORF">NZNM25_07660</name>
</gene>
<sequence length="339" mass="40436">MKDKTCDTKPTFQQNFPYHNDHAIEQSEPYANNFDNDDELYNDWELDDYHLLTNWETAEHNGWRLPATKEPHYWCAQWNHKGCIHSEDHQTHDGKIFIRRYQLSCFRPACKTCWEKWIGRQSNVATRKIERYSKKENISPIHIVLSVSNWDYELDYKQMKQKARKILNEIKIRGGSIIFHPFRFNKKIRCWYFSPHFHVVGFGFIPKGSLVDAYHQNGWFVKYLGVRKSVFATFYYLLSHCGIRHRTRATTWFGDLSYSKLEKEILPDFSKCPLCGRKLTEIYYKGWDPPIESNSFFEGFLDSEGWCVVITEKHIEPCNFEYAPTRELNNLLQSLEQAR</sequence>
<dbReference type="GeneID" id="76208910"/>
<evidence type="ECO:0000313" key="2">
    <source>
        <dbReference type="Proteomes" id="UP000245829"/>
    </source>
</evidence>
<dbReference type="AlphaFoldDB" id="A0A2S2KR93"/>
<protein>
    <submittedName>
        <fullName evidence="1">Uncharacterized protein</fullName>
    </submittedName>
</protein>
<dbReference type="Proteomes" id="UP000245829">
    <property type="component" value="Unassembled WGS sequence"/>
</dbReference>
<keyword evidence="2" id="KW-1185">Reference proteome</keyword>
<accession>A0A2S2KR93</accession>
<dbReference type="OrthoDB" id="3379at2157"/>
<reference evidence="1 2" key="1">
    <citation type="submission" date="2018-05" db="EMBL/GenBank/DDBJ databases">
        <title>genome sequencing of Nitrosopumilus sp. NM25.</title>
        <authorList>
            <person name="Mori K."/>
            <person name="Nakagawa T."/>
        </authorList>
    </citation>
    <scope>NUCLEOTIDE SEQUENCE [LARGE SCALE GENOMIC DNA]</scope>
    <source>
        <strain evidence="1 2">NM25</strain>
    </source>
</reference>
<dbReference type="EMBL" id="BGKI01000004">
    <property type="protein sequence ID" value="GBH33975.1"/>
    <property type="molecule type" value="Genomic_DNA"/>
</dbReference>
<name>A0A2S2KR93_9ARCH</name>
<organism evidence="1 2">
    <name type="scientific">Nitrosopumilus zosterae</name>
    <dbReference type="NCBI Taxonomy" id="718286"/>
    <lineage>
        <taxon>Archaea</taxon>
        <taxon>Nitrososphaerota</taxon>
        <taxon>Nitrososphaeria</taxon>
        <taxon>Nitrosopumilales</taxon>
        <taxon>Nitrosopumilaceae</taxon>
        <taxon>Nitrosopumilus</taxon>
    </lineage>
</organism>
<comment type="caution">
    <text evidence="1">The sequence shown here is derived from an EMBL/GenBank/DDBJ whole genome shotgun (WGS) entry which is preliminary data.</text>
</comment>